<keyword evidence="3" id="KW-1185">Reference proteome</keyword>
<dbReference type="AlphaFoldDB" id="A0A9P1IZ41"/>
<dbReference type="EMBL" id="CANHGI010000006">
    <property type="protein sequence ID" value="CAI5453902.1"/>
    <property type="molecule type" value="Genomic_DNA"/>
</dbReference>
<organism evidence="2 3">
    <name type="scientific">Caenorhabditis angaria</name>
    <dbReference type="NCBI Taxonomy" id="860376"/>
    <lineage>
        <taxon>Eukaryota</taxon>
        <taxon>Metazoa</taxon>
        <taxon>Ecdysozoa</taxon>
        <taxon>Nematoda</taxon>
        <taxon>Chromadorea</taxon>
        <taxon>Rhabditida</taxon>
        <taxon>Rhabditina</taxon>
        <taxon>Rhabditomorpha</taxon>
        <taxon>Rhabditoidea</taxon>
        <taxon>Rhabditidae</taxon>
        <taxon>Peloderinae</taxon>
        <taxon>Caenorhabditis</taxon>
    </lineage>
</organism>
<feature type="compositionally biased region" description="Basic and acidic residues" evidence="1">
    <location>
        <begin position="163"/>
        <end position="177"/>
    </location>
</feature>
<feature type="compositionally biased region" description="Low complexity" evidence="1">
    <location>
        <begin position="823"/>
        <end position="848"/>
    </location>
</feature>
<name>A0A9P1IZ41_9PELO</name>
<protein>
    <submittedName>
        <fullName evidence="2">Uncharacterized protein</fullName>
    </submittedName>
</protein>
<feature type="region of interest" description="Disordered" evidence="1">
    <location>
        <begin position="140"/>
        <end position="295"/>
    </location>
</feature>
<dbReference type="Proteomes" id="UP001152747">
    <property type="component" value="Unassembled WGS sequence"/>
</dbReference>
<reference evidence="2" key="1">
    <citation type="submission" date="2022-11" db="EMBL/GenBank/DDBJ databases">
        <authorList>
            <person name="Kikuchi T."/>
        </authorList>
    </citation>
    <scope>NUCLEOTIDE SEQUENCE</scope>
    <source>
        <strain evidence="2">PS1010</strain>
    </source>
</reference>
<proteinExistence type="predicted"/>
<evidence type="ECO:0000313" key="3">
    <source>
        <dbReference type="Proteomes" id="UP001152747"/>
    </source>
</evidence>
<comment type="caution">
    <text evidence="2">The sequence shown here is derived from an EMBL/GenBank/DDBJ whole genome shotgun (WGS) entry which is preliminary data.</text>
</comment>
<feature type="compositionally biased region" description="Basic and acidic residues" evidence="1">
    <location>
        <begin position="141"/>
        <end position="151"/>
    </location>
</feature>
<feature type="region of interest" description="Disordered" evidence="1">
    <location>
        <begin position="815"/>
        <end position="861"/>
    </location>
</feature>
<evidence type="ECO:0000256" key="1">
    <source>
        <dbReference type="SAM" id="MobiDB-lite"/>
    </source>
</evidence>
<feature type="compositionally biased region" description="Polar residues" evidence="1">
    <location>
        <begin position="849"/>
        <end position="861"/>
    </location>
</feature>
<feature type="compositionally biased region" description="Low complexity" evidence="1">
    <location>
        <begin position="267"/>
        <end position="279"/>
    </location>
</feature>
<feature type="compositionally biased region" description="Basic and acidic residues" evidence="1">
    <location>
        <begin position="233"/>
        <end position="243"/>
    </location>
</feature>
<sequence>MLSTMHYSTIGNAKIYQAKKCRLNKNTKFPLENVELVCILDRRILLQSRKEKVIRVEDSVSNITIYEDKGFFYLSELDIDKEIDECPVLGFYFNNVEVRICFEELTIVSRLNQMNEDCIKPEFLDQFCKDDLEVVQSTKRKNVEPKKEKEVQTGQELAVEPTKSAEEPTRKKLKPDSPKAPSKSEIARAADSEEEEDDNYSKIHKIVQSEKKKRSRSYTEDEDLEVVQSTKRKNVEPKKEKEIQTGQELAVEPTKSAEKPTRKKLKPVSPLSPKAPSKSEIARAAESEEEEDDNYSKIHKIIQSEDDNESSVSLELINEENDVEAPSSSTSATFNIKRCNVITSTKLDADIIRDQSFEILRQRIDELLTCAIAYKTKPCSSQYISFGHQKVHKRAVADFKEQIENGRVISEEPVISVYEKDDGTFVVLEGTDRVAAMKHFEPLTVRANLVEPGDINRFLVKQFIGCGDHVTIYEKIKICKIMLKMVGAKNPSLVWSDKHINFVFEKVVRKIPIPIIKLCFCDELTEIVENTNGKFTVSQEVVQSATSAYKRRPEECKEVFDEFMKMQKIQNKLLSKRLKRIIPTAQQSLSAKGVRKTLIDSFITDHSGDVRLDEFGCWFPNRSARNTKPSTIHEKWLQFLDEKYADQKVYGTVNVHDKDTEPQFEAIIIHNTNHPLFITPIQNSIYYILSDIPNNYTTQFFISVDSDYAIDEEFGPSNNLVSIYIIQFEDGEMLSQKQYYQNFQENGRGVGRKFMECKDLNHLFHKNVYIDCPHVPPAVVHKMVGDSANIFVDDESSKKAYEKLRQTIKNPTVAVTLSKEQSKNASKSKSTSKSKPSSSKSSKSKSSSNLMTSPSEPSSSA</sequence>
<accession>A0A9P1IZ41</accession>
<evidence type="ECO:0000313" key="2">
    <source>
        <dbReference type="EMBL" id="CAI5453902.1"/>
    </source>
</evidence>
<gene>
    <name evidence="2" type="ORF">CAMP_LOCUS16539</name>
</gene>